<dbReference type="Gene3D" id="3.30.470.20">
    <property type="entry name" value="ATP-grasp fold, B domain"/>
    <property type="match status" value="1"/>
</dbReference>
<feature type="region of interest" description="Disordered" evidence="1">
    <location>
        <begin position="310"/>
        <end position="434"/>
    </location>
</feature>
<dbReference type="eggNOG" id="KOG3895">
    <property type="taxonomic scope" value="Eukaryota"/>
</dbReference>
<dbReference type="STRING" id="7159.Q17CG1"/>
<dbReference type="VEuPathDB" id="VectorBase:AAEL021657"/>
<dbReference type="AlphaFoldDB" id="Q17CG1"/>
<reference evidence="3" key="2">
    <citation type="journal article" date="2007" name="Science">
        <title>Genome sequence of Aedes aegypti, a major arbovirus vector.</title>
        <authorList>
            <person name="Nene V."/>
            <person name="Wortman J.R."/>
            <person name="Lawson D."/>
            <person name="Haas B."/>
            <person name="Kodira C."/>
            <person name="Tu Z.J."/>
            <person name="Loftus B."/>
            <person name="Xi Z."/>
            <person name="Megy K."/>
            <person name="Grabherr M."/>
            <person name="Ren Q."/>
            <person name="Zdobnov E.M."/>
            <person name="Lobo N.F."/>
            <person name="Campbell K.S."/>
            <person name="Brown S.E."/>
            <person name="Bonaldo M.F."/>
            <person name="Zhu J."/>
            <person name="Sinkins S.P."/>
            <person name="Hogenkamp D.G."/>
            <person name="Amedeo P."/>
            <person name="Arensburger P."/>
            <person name="Atkinson P.W."/>
            <person name="Bidwell S."/>
            <person name="Biedler J."/>
            <person name="Birney E."/>
            <person name="Bruggner R.V."/>
            <person name="Costas J."/>
            <person name="Coy M.R."/>
            <person name="Crabtree J."/>
            <person name="Crawford M."/>
            <person name="Debruyn B."/>
            <person name="Decaprio D."/>
            <person name="Eiglmeier K."/>
            <person name="Eisenstadt E."/>
            <person name="El-Dorry H."/>
            <person name="Gelbart W.M."/>
            <person name="Gomes S.L."/>
            <person name="Hammond M."/>
            <person name="Hannick L.I."/>
            <person name="Hogan J.R."/>
            <person name="Holmes M.H."/>
            <person name="Jaffe D."/>
            <person name="Johnston J.S."/>
            <person name="Kennedy R.C."/>
            <person name="Koo H."/>
            <person name="Kravitz S."/>
            <person name="Kriventseva E.V."/>
            <person name="Kulp D."/>
            <person name="Labutti K."/>
            <person name="Lee E."/>
            <person name="Li S."/>
            <person name="Lovin D.D."/>
            <person name="Mao C."/>
            <person name="Mauceli E."/>
            <person name="Menck C.F."/>
            <person name="Miller J.R."/>
            <person name="Montgomery P."/>
            <person name="Mori A."/>
            <person name="Nascimento A.L."/>
            <person name="Naveira H.F."/>
            <person name="Nusbaum C."/>
            <person name="O'leary S."/>
            <person name="Orvis J."/>
            <person name="Pertea M."/>
            <person name="Quesneville H."/>
            <person name="Reidenbach K.R."/>
            <person name="Rogers Y.H."/>
            <person name="Roth C.W."/>
            <person name="Schneider J.R."/>
            <person name="Schatz M."/>
            <person name="Shumway M."/>
            <person name="Stanke M."/>
            <person name="Stinson E.O."/>
            <person name="Tubio J.M."/>
            <person name="Vanzee J.P."/>
            <person name="Verjovski-Almeida S."/>
            <person name="Werner D."/>
            <person name="White O."/>
            <person name="Wyder S."/>
            <person name="Zeng Q."/>
            <person name="Zhao Q."/>
            <person name="Zhao Y."/>
            <person name="Hill C.A."/>
            <person name="Raikhel A.S."/>
            <person name="Soares M.B."/>
            <person name="Knudson D.L."/>
            <person name="Lee N.H."/>
            <person name="Galagan J."/>
            <person name="Salzberg S.L."/>
            <person name="Paulsen I.T."/>
            <person name="Dimopoulos G."/>
            <person name="Collins F.H."/>
            <person name="Birren B."/>
            <person name="Fraser-Liggett C.M."/>
            <person name="Severson D.W."/>
        </authorList>
    </citation>
    <scope>NUCLEOTIDE SEQUENCE [LARGE SCALE GENOMIC DNA]</scope>
    <source>
        <strain evidence="3">Liverpool</strain>
    </source>
</reference>
<proteinExistence type="predicted"/>
<reference evidence="3" key="3">
    <citation type="submission" date="2012-09" db="EMBL/GenBank/DDBJ databases">
        <authorList>
            <consortium name="VectorBase"/>
        </authorList>
    </citation>
    <scope>NUCLEOTIDE SEQUENCE</scope>
    <source>
        <strain evidence="3">Liverpool</strain>
    </source>
</reference>
<dbReference type="PANTHER" id="PTHR10841">
    <property type="entry name" value="SYNAPSIN"/>
    <property type="match status" value="1"/>
</dbReference>
<accession>Q17CG1</accession>
<dbReference type="GO" id="GO:0007269">
    <property type="term" value="P:neurotransmitter secretion"/>
    <property type="evidence" value="ECO:0007669"/>
    <property type="project" value="TreeGrafter"/>
</dbReference>
<dbReference type="GO" id="GO:0030672">
    <property type="term" value="C:synaptic vesicle membrane"/>
    <property type="evidence" value="ECO:0007669"/>
    <property type="project" value="TreeGrafter"/>
</dbReference>
<name>Q17CG1_AEDAE</name>
<dbReference type="Pfam" id="PF02750">
    <property type="entry name" value="Synapsin_C"/>
    <property type="match status" value="1"/>
</dbReference>
<feature type="compositionally biased region" description="Basic and acidic residues" evidence="1">
    <location>
        <begin position="73"/>
        <end position="82"/>
    </location>
</feature>
<evidence type="ECO:0000313" key="4">
    <source>
        <dbReference type="Proteomes" id="UP000682892"/>
    </source>
</evidence>
<gene>
    <name evidence="3" type="ORF">AaeL_AAEL004549</name>
</gene>
<evidence type="ECO:0000256" key="1">
    <source>
        <dbReference type="SAM" id="MobiDB-lite"/>
    </source>
</evidence>
<dbReference type="HOGENOM" id="CLU_607223_0_0_1"/>
<dbReference type="EMBL" id="CH477308">
    <property type="protein sequence ID" value="EAT44060.1"/>
    <property type="molecule type" value="Genomic_DNA"/>
</dbReference>
<dbReference type="PaxDb" id="7159-AAEL004549-PA"/>
<dbReference type="Proteomes" id="UP000682892">
    <property type="component" value="Chromosome 1"/>
</dbReference>
<protein>
    <submittedName>
        <fullName evidence="3">AAEL004549-PA</fullName>
    </submittedName>
</protein>
<feature type="compositionally biased region" description="Low complexity" evidence="1">
    <location>
        <begin position="319"/>
        <end position="329"/>
    </location>
</feature>
<evidence type="ECO:0000313" key="3">
    <source>
        <dbReference type="EMBL" id="EAT44060.1"/>
    </source>
</evidence>
<evidence type="ECO:0000259" key="2">
    <source>
        <dbReference type="Pfam" id="PF02750"/>
    </source>
</evidence>
<dbReference type="PANTHER" id="PTHR10841:SF17">
    <property type="entry name" value="SYNAPSIN"/>
    <property type="match status" value="1"/>
</dbReference>
<sequence>METTIQRLKEIEEQSKLWQKHCEEEEQRIEDEYASGIAEIERAYKEATRKIQLEFQARREALIKEQCGKDVLPHTASHDAENPHPSQLCLTDVPVGPSDIDATQLEGNRNQNRDDVIVFSSTRIPVMTSSVSHHKNISGHDCVPMRATDQKIHNPEVIECISIPTKRSIARFLRGEMCNKCGSNNAKISTVAVVFVVFDPGGNSMNSRRTNNGKLNERHQYCRCVVSQMMVIPCEYINHCSDRLPVSRVGVSELFGGMEVCGIAVIVSKEGKEFIISASDSTFPLMGDTQEEDRRHIADLVVGRMQNVCRPSMMTKATSRSSISSRGGSPTEEMPPVPIGTRPAPVGGGPPPIPERTTPGVGSIGRHGSISSQSGEIPDQPTEKAPTLNSLGRRDSQASQSSSVSGVSSASAARSGVSKVTTLPGQGTVADEAEDTMKNLRKTFAGIFGDM</sequence>
<dbReference type="InterPro" id="IPR020898">
    <property type="entry name" value="Synapsin_ATP-bd_dom"/>
</dbReference>
<dbReference type="VEuPathDB" id="VectorBase:AAEL004544"/>
<organism evidence="3 4">
    <name type="scientific">Aedes aegypti</name>
    <name type="common">Yellowfever mosquito</name>
    <name type="synonym">Culex aegypti</name>
    <dbReference type="NCBI Taxonomy" id="7159"/>
    <lineage>
        <taxon>Eukaryota</taxon>
        <taxon>Metazoa</taxon>
        <taxon>Ecdysozoa</taxon>
        <taxon>Arthropoda</taxon>
        <taxon>Hexapoda</taxon>
        <taxon>Insecta</taxon>
        <taxon>Pterygota</taxon>
        <taxon>Neoptera</taxon>
        <taxon>Endopterygota</taxon>
        <taxon>Diptera</taxon>
        <taxon>Nematocera</taxon>
        <taxon>Culicoidea</taxon>
        <taxon>Culicidae</taxon>
        <taxon>Culicinae</taxon>
        <taxon>Aedini</taxon>
        <taxon>Aedes</taxon>
        <taxon>Stegomyia</taxon>
    </lineage>
</organism>
<reference evidence="3" key="1">
    <citation type="submission" date="2005-10" db="EMBL/GenBank/DDBJ databases">
        <authorList>
            <person name="Loftus B.J."/>
            <person name="Nene V.M."/>
            <person name="Hannick L.I."/>
            <person name="Bidwell S."/>
            <person name="Haas B."/>
            <person name="Amedeo P."/>
            <person name="Orvis J."/>
            <person name="Wortman J.R."/>
            <person name="White O.R."/>
            <person name="Salzberg S."/>
            <person name="Shumway M."/>
            <person name="Koo H."/>
            <person name="Zhao Y."/>
            <person name="Holmes M."/>
            <person name="Miller J."/>
            <person name="Schatz M."/>
            <person name="Pop M."/>
            <person name="Pai G."/>
            <person name="Utterback T."/>
            <person name="Rogers Y.-H."/>
            <person name="Kravitz S."/>
            <person name="Fraser C.M."/>
        </authorList>
    </citation>
    <scope>NUCLEOTIDE SEQUENCE</scope>
    <source>
        <strain evidence="3">Liverpool</strain>
    </source>
</reference>
<feature type="compositionally biased region" description="Low complexity" evidence="1">
    <location>
        <begin position="397"/>
        <end position="418"/>
    </location>
</feature>
<feature type="region of interest" description="Disordered" evidence="1">
    <location>
        <begin position="73"/>
        <end position="93"/>
    </location>
</feature>
<feature type="domain" description="Synapsin ATP-binding" evidence="2">
    <location>
        <begin position="243"/>
        <end position="306"/>
    </location>
</feature>